<keyword evidence="2" id="KW-1185">Reference proteome</keyword>
<dbReference type="AlphaFoldDB" id="K2QCY8"/>
<dbReference type="PATRIC" id="fig|1204725.3.peg.1455"/>
<evidence type="ECO:0000313" key="2">
    <source>
        <dbReference type="Proteomes" id="UP000007360"/>
    </source>
</evidence>
<protein>
    <submittedName>
        <fullName evidence="1">Uncharacterized protein</fullName>
    </submittedName>
</protein>
<dbReference type="EMBL" id="AMPO01000005">
    <property type="protein sequence ID" value="EKF85856.1"/>
    <property type="molecule type" value="Genomic_DNA"/>
</dbReference>
<dbReference type="InterPro" id="IPR036511">
    <property type="entry name" value="TGT-like_sf"/>
</dbReference>
<evidence type="ECO:0000313" key="1">
    <source>
        <dbReference type="EMBL" id="EKF85856.1"/>
    </source>
</evidence>
<comment type="caution">
    <text evidence="1">The sequence shown here is derived from an EMBL/GenBank/DDBJ whole genome shotgun (WGS) entry which is preliminary data.</text>
</comment>
<gene>
    <name evidence="1" type="ORF">A994_07240</name>
</gene>
<organism evidence="1 2">
    <name type="scientific">Methanobacterium formicicum (strain DSM 3637 / PP1)</name>
    <dbReference type="NCBI Taxonomy" id="1204725"/>
    <lineage>
        <taxon>Archaea</taxon>
        <taxon>Methanobacteriati</taxon>
        <taxon>Methanobacteriota</taxon>
        <taxon>Methanomada group</taxon>
        <taxon>Methanobacteria</taxon>
        <taxon>Methanobacteriales</taxon>
        <taxon>Methanobacteriaceae</taxon>
        <taxon>Methanobacterium</taxon>
    </lineage>
</organism>
<name>K2QCY8_METFP</name>
<reference evidence="1 2" key="1">
    <citation type="journal article" date="2012" name="J. Bacteriol.">
        <title>Draft genome sequence of Methanobacterium formicicum DSM 3637, an archaebacterium isolated from the methane producer amoeba Pelomyxa palustris.</title>
        <authorList>
            <person name="Gutierrez G."/>
        </authorList>
    </citation>
    <scope>NUCLEOTIDE SEQUENCE [LARGE SCALE GENOMIC DNA]</scope>
    <source>
        <strain evidence="2">DSM 3637 / PP1</strain>
    </source>
</reference>
<dbReference type="GO" id="GO:0006400">
    <property type="term" value="P:tRNA modification"/>
    <property type="evidence" value="ECO:0007669"/>
    <property type="project" value="InterPro"/>
</dbReference>
<accession>K2QCY8</accession>
<dbReference type="OrthoDB" id="359003at2157"/>
<proteinExistence type="predicted"/>
<dbReference type="RefSeq" id="WP_004030741.1">
    <property type="nucleotide sequence ID" value="NZ_AMPO01000005.1"/>
</dbReference>
<dbReference type="SUPFAM" id="SSF51713">
    <property type="entry name" value="tRNA-guanine transglycosylase"/>
    <property type="match status" value="1"/>
</dbReference>
<sequence length="322" mass="37118">MLARKMKLMLNGDEICSTPLLIKSFSSRINLDICGIIEILGEYISGPILISAYDLHYTKEFPSLEFADILFIDSGGYECSLDDLISEIGYYRPESYDWNKNLHLTSLNKWDNGVPTAVISYDHPSKREKIEEQIENAKKLFDGRDDILKELLIKAEDKNAIIDIDNIIKNMEAISYFDILGFTEKELGNSIIERMVTIAKLRKEMDKNGIEIPIHIFGSLDTITTPLYYFSGADIFDSLSWLRFTFYEGGTFYPEGISSQIHGIRKNTSIINILNIIQNYKYLIEFKRDLEMFQNTGDFAIFKNNSEFFENAYNELQKELGE</sequence>
<dbReference type="Proteomes" id="UP000007360">
    <property type="component" value="Unassembled WGS sequence"/>
</dbReference>